<gene>
    <name evidence="2" type="ORF">FHX37_0803</name>
</gene>
<keyword evidence="1" id="KW-0472">Membrane</keyword>
<keyword evidence="1" id="KW-0812">Transmembrane</keyword>
<sequence length="135" mass="14778">MAVTRACVAALALWMLGAVAGRRIMINLASLETLQSMWGTLSWVMPTKFLLLLAVALVASLLHGRQWDPFARRHLLAVLTVPVFVLLQDTVFLIASDGPNYLFWTMRELATVAGALTGWALGAVINRGVRERCAT</sequence>
<dbReference type="RefSeq" id="WP_141922202.1">
    <property type="nucleotide sequence ID" value="NZ_VFQC01000001.1"/>
</dbReference>
<comment type="caution">
    <text evidence="2">The sequence shown here is derived from an EMBL/GenBank/DDBJ whole genome shotgun (WGS) entry which is preliminary data.</text>
</comment>
<reference evidence="2 3" key="1">
    <citation type="submission" date="2019-06" db="EMBL/GenBank/DDBJ databases">
        <title>Sequencing the genomes of 1000 actinobacteria strains.</title>
        <authorList>
            <person name="Klenk H.-P."/>
        </authorList>
    </citation>
    <scope>NUCLEOTIDE SEQUENCE [LARGE SCALE GENOMIC DNA]</scope>
    <source>
        <strain evidence="2 3">DSM 45015</strain>
    </source>
</reference>
<accession>A0A543NGD4</accession>
<evidence type="ECO:0000313" key="2">
    <source>
        <dbReference type="EMBL" id="TQN30915.1"/>
    </source>
</evidence>
<evidence type="ECO:0000313" key="3">
    <source>
        <dbReference type="Proteomes" id="UP000317422"/>
    </source>
</evidence>
<dbReference type="EMBL" id="VFQC01000001">
    <property type="protein sequence ID" value="TQN30915.1"/>
    <property type="molecule type" value="Genomic_DNA"/>
</dbReference>
<protein>
    <submittedName>
        <fullName evidence="2">Uncharacterized protein</fullName>
    </submittedName>
</protein>
<dbReference type="OrthoDB" id="9973374at2"/>
<name>A0A543NGD4_9ACTN</name>
<dbReference type="Proteomes" id="UP000317422">
    <property type="component" value="Unassembled WGS sequence"/>
</dbReference>
<feature type="transmembrane region" description="Helical" evidence="1">
    <location>
        <begin position="44"/>
        <end position="63"/>
    </location>
</feature>
<evidence type="ECO:0000256" key="1">
    <source>
        <dbReference type="SAM" id="Phobius"/>
    </source>
</evidence>
<keyword evidence="3" id="KW-1185">Reference proteome</keyword>
<keyword evidence="1" id="KW-1133">Transmembrane helix</keyword>
<dbReference type="AlphaFoldDB" id="A0A543NGD4"/>
<proteinExistence type="predicted"/>
<feature type="transmembrane region" description="Helical" evidence="1">
    <location>
        <begin position="75"/>
        <end position="95"/>
    </location>
</feature>
<feature type="transmembrane region" description="Helical" evidence="1">
    <location>
        <begin position="101"/>
        <end position="125"/>
    </location>
</feature>
<organism evidence="2 3">
    <name type="scientific">Haloactinospora alba</name>
    <dbReference type="NCBI Taxonomy" id="405555"/>
    <lineage>
        <taxon>Bacteria</taxon>
        <taxon>Bacillati</taxon>
        <taxon>Actinomycetota</taxon>
        <taxon>Actinomycetes</taxon>
        <taxon>Streptosporangiales</taxon>
        <taxon>Nocardiopsidaceae</taxon>
        <taxon>Haloactinospora</taxon>
    </lineage>
</organism>